<comment type="similarity">
    <text evidence="1">Belongs to the ABC transporter superfamily.</text>
</comment>
<evidence type="ECO:0000313" key="7">
    <source>
        <dbReference type="EMBL" id="QBI21668.1"/>
    </source>
</evidence>
<keyword evidence="5" id="KW-0029">Amino-acid transport</keyword>
<dbReference type="GO" id="GO:0016887">
    <property type="term" value="F:ATP hydrolysis activity"/>
    <property type="evidence" value="ECO:0007669"/>
    <property type="project" value="InterPro"/>
</dbReference>
<feature type="domain" description="ABC transporter" evidence="6">
    <location>
        <begin position="2"/>
        <end position="238"/>
    </location>
</feature>
<dbReference type="KEGG" id="erz:ER308_20255"/>
<accession>A0A411YKC9</accession>
<evidence type="ECO:0000256" key="5">
    <source>
        <dbReference type="ARBA" id="ARBA00022970"/>
    </source>
</evidence>
<dbReference type="AlphaFoldDB" id="A0A411YKC9"/>
<dbReference type="PANTHER" id="PTHR43820">
    <property type="entry name" value="HIGH-AFFINITY BRANCHED-CHAIN AMINO ACID TRANSPORT ATP-BINDING PROTEIN LIVF"/>
    <property type="match status" value="1"/>
</dbReference>
<protein>
    <submittedName>
        <fullName evidence="7">ABC transporter ATP-binding protein</fullName>
    </submittedName>
</protein>
<evidence type="ECO:0000256" key="2">
    <source>
        <dbReference type="ARBA" id="ARBA00022448"/>
    </source>
</evidence>
<evidence type="ECO:0000259" key="6">
    <source>
        <dbReference type="PROSITE" id="PS50893"/>
    </source>
</evidence>
<dbReference type="Gene3D" id="3.40.50.300">
    <property type="entry name" value="P-loop containing nucleotide triphosphate hydrolases"/>
    <property type="match status" value="1"/>
</dbReference>
<dbReference type="SMART" id="SM00382">
    <property type="entry name" value="AAA"/>
    <property type="match status" value="1"/>
</dbReference>
<evidence type="ECO:0000256" key="4">
    <source>
        <dbReference type="ARBA" id="ARBA00022840"/>
    </source>
</evidence>
<dbReference type="PANTHER" id="PTHR43820:SF8">
    <property type="entry name" value="ABC TRANSPORTER SUBSTRATE-BINDING PROTEIN"/>
    <property type="match status" value="1"/>
</dbReference>
<dbReference type="SUPFAM" id="SSF52540">
    <property type="entry name" value="P-loop containing nucleoside triphosphate hydrolases"/>
    <property type="match status" value="1"/>
</dbReference>
<dbReference type="PROSITE" id="PS00211">
    <property type="entry name" value="ABC_TRANSPORTER_1"/>
    <property type="match status" value="1"/>
</dbReference>
<dbReference type="RefSeq" id="WP_131156660.1">
    <property type="nucleotide sequence ID" value="NZ_CP036402.1"/>
</dbReference>
<gene>
    <name evidence="7" type="ORF">ER308_20255</name>
</gene>
<dbReference type="Proteomes" id="UP000291469">
    <property type="component" value="Chromosome"/>
</dbReference>
<dbReference type="OrthoDB" id="9776369at2"/>
<proteinExistence type="inferred from homology"/>
<keyword evidence="3" id="KW-0547">Nucleotide-binding</keyword>
<dbReference type="InterPro" id="IPR017871">
    <property type="entry name" value="ABC_transporter-like_CS"/>
</dbReference>
<dbReference type="PROSITE" id="PS50893">
    <property type="entry name" value="ABC_TRANSPORTER_2"/>
    <property type="match status" value="1"/>
</dbReference>
<evidence type="ECO:0000256" key="3">
    <source>
        <dbReference type="ARBA" id="ARBA00022741"/>
    </source>
</evidence>
<dbReference type="InterPro" id="IPR027417">
    <property type="entry name" value="P-loop_NTPase"/>
</dbReference>
<dbReference type="GO" id="GO:0015807">
    <property type="term" value="P:L-amino acid transport"/>
    <property type="evidence" value="ECO:0007669"/>
    <property type="project" value="TreeGrafter"/>
</dbReference>
<evidence type="ECO:0000256" key="1">
    <source>
        <dbReference type="ARBA" id="ARBA00005417"/>
    </source>
</evidence>
<organism evidence="7 8">
    <name type="scientific">Egibacter rhizosphaerae</name>
    <dbReference type="NCBI Taxonomy" id="1670831"/>
    <lineage>
        <taxon>Bacteria</taxon>
        <taxon>Bacillati</taxon>
        <taxon>Actinomycetota</taxon>
        <taxon>Nitriliruptoria</taxon>
        <taxon>Egibacterales</taxon>
        <taxon>Egibacteraceae</taxon>
        <taxon>Egibacter</taxon>
    </lineage>
</organism>
<name>A0A411YKC9_9ACTN</name>
<dbReference type="InterPro" id="IPR003593">
    <property type="entry name" value="AAA+_ATPase"/>
</dbReference>
<keyword evidence="4 7" id="KW-0067">ATP-binding</keyword>
<dbReference type="GO" id="GO:0015658">
    <property type="term" value="F:branched-chain amino acid transmembrane transporter activity"/>
    <property type="evidence" value="ECO:0007669"/>
    <property type="project" value="TreeGrafter"/>
</dbReference>
<keyword evidence="8" id="KW-1185">Reference proteome</keyword>
<evidence type="ECO:0000313" key="8">
    <source>
        <dbReference type="Proteomes" id="UP000291469"/>
    </source>
</evidence>
<dbReference type="EMBL" id="CP036402">
    <property type="protein sequence ID" value="QBI21668.1"/>
    <property type="molecule type" value="Genomic_DNA"/>
</dbReference>
<sequence length="261" mass="29214">MLAVSNLEVVYDDVIQVLRGVSLEVPEGSIIALLGSNGAGKTTLLRALSGLLDVHEGEITKGRITLDGQPIHRKRPEQLVGLGIKQVLEGRRIFAEFSVEENLRIGAYVSNRGMRDAMQRVFDLFPILADRRRATAGYLSGGEQQMLAMGRALMSSPRYLLLDEPSLGLAPRLVEQIRDLIVQIRDQGTTVLLVEQNANMALSIAEHGYILETGKIVMDKPAVELIEDEDVREFYLGMADDESQKSFRDVKHYKRRKRWLS</sequence>
<dbReference type="InterPro" id="IPR052156">
    <property type="entry name" value="BCAA_Transport_ATP-bd_LivF"/>
</dbReference>
<keyword evidence="2" id="KW-0813">Transport</keyword>
<reference evidence="7 8" key="1">
    <citation type="submission" date="2019-01" db="EMBL/GenBank/DDBJ databases">
        <title>Egibacter rhizosphaerae EGI 80759T.</title>
        <authorList>
            <person name="Chen D.-D."/>
            <person name="Tian Y."/>
            <person name="Jiao J.-Y."/>
            <person name="Zhang X.-T."/>
            <person name="Zhang Y.-G."/>
            <person name="Zhang Y."/>
            <person name="Xiao M."/>
            <person name="Shu W.-S."/>
            <person name="Li W.-J."/>
        </authorList>
    </citation>
    <scope>NUCLEOTIDE SEQUENCE [LARGE SCALE GENOMIC DNA]</scope>
    <source>
        <strain evidence="7 8">EGI 80759</strain>
    </source>
</reference>
<dbReference type="GO" id="GO:0005524">
    <property type="term" value="F:ATP binding"/>
    <property type="evidence" value="ECO:0007669"/>
    <property type="project" value="UniProtKB-KW"/>
</dbReference>
<dbReference type="Pfam" id="PF00005">
    <property type="entry name" value="ABC_tran"/>
    <property type="match status" value="1"/>
</dbReference>
<dbReference type="CDD" id="cd03224">
    <property type="entry name" value="ABC_TM1139_LivF_branched"/>
    <property type="match status" value="1"/>
</dbReference>
<dbReference type="InterPro" id="IPR003439">
    <property type="entry name" value="ABC_transporter-like_ATP-bd"/>
</dbReference>